<keyword evidence="2" id="KW-1185">Reference proteome</keyword>
<gene>
    <name evidence="1" type="ORF">HHI36_016765</name>
</gene>
<proteinExistence type="predicted"/>
<organism evidence="1 2">
    <name type="scientific">Cryptolaemus montrouzieri</name>
    <dbReference type="NCBI Taxonomy" id="559131"/>
    <lineage>
        <taxon>Eukaryota</taxon>
        <taxon>Metazoa</taxon>
        <taxon>Ecdysozoa</taxon>
        <taxon>Arthropoda</taxon>
        <taxon>Hexapoda</taxon>
        <taxon>Insecta</taxon>
        <taxon>Pterygota</taxon>
        <taxon>Neoptera</taxon>
        <taxon>Endopterygota</taxon>
        <taxon>Coleoptera</taxon>
        <taxon>Polyphaga</taxon>
        <taxon>Cucujiformia</taxon>
        <taxon>Coccinelloidea</taxon>
        <taxon>Coccinellidae</taxon>
        <taxon>Scymninae</taxon>
        <taxon>Scymnini</taxon>
        <taxon>Cryptolaemus</taxon>
    </lineage>
</organism>
<evidence type="ECO:0000313" key="2">
    <source>
        <dbReference type="Proteomes" id="UP001516400"/>
    </source>
</evidence>
<dbReference type="Gene3D" id="3.30.40.10">
    <property type="entry name" value="Zinc/RING finger domain, C3HC4 (zinc finger)"/>
    <property type="match status" value="1"/>
</dbReference>
<protein>
    <submittedName>
        <fullName evidence="1">Uncharacterized protein</fullName>
    </submittedName>
</protein>
<dbReference type="InterPro" id="IPR013083">
    <property type="entry name" value="Znf_RING/FYVE/PHD"/>
</dbReference>
<dbReference type="Proteomes" id="UP001516400">
    <property type="component" value="Unassembled WGS sequence"/>
</dbReference>
<sequence length="220" mass="25818">MSRNRPRKTKTDVTKNLVNEAKNCGICYKNFVKSEYKLLCAGLCSKWVCQDCSSLSQDEICKLYEKKKAGFVMDVRKQPLLESQYWYKRTQNGGDSKYQYTVTDVIALIKQNHNSLSNELKSFKKELSSLPESIQFMSNLFDELQKENKEIKRWPGRNQGTYTMQKRESVSSKGRLTQLRKEEKYCKNECSKTGTGEDRRNGIQYYRAHRSQYSYVRLQS</sequence>
<dbReference type="AlphaFoldDB" id="A0ABD2NLE6"/>
<comment type="caution">
    <text evidence="1">The sequence shown here is derived from an EMBL/GenBank/DDBJ whole genome shotgun (WGS) entry which is preliminary data.</text>
</comment>
<reference evidence="1 2" key="1">
    <citation type="journal article" date="2021" name="BMC Biol.">
        <title>Horizontally acquired antibacterial genes associated with adaptive radiation of ladybird beetles.</title>
        <authorList>
            <person name="Li H.S."/>
            <person name="Tang X.F."/>
            <person name="Huang Y.H."/>
            <person name="Xu Z.Y."/>
            <person name="Chen M.L."/>
            <person name="Du X.Y."/>
            <person name="Qiu B.Y."/>
            <person name="Chen P.T."/>
            <person name="Zhang W."/>
            <person name="Slipinski A."/>
            <person name="Escalona H.E."/>
            <person name="Waterhouse R.M."/>
            <person name="Zwick A."/>
            <person name="Pang H."/>
        </authorList>
    </citation>
    <scope>NUCLEOTIDE SEQUENCE [LARGE SCALE GENOMIC DNA]</scope>
    <source>
        <strain evidence="1">SYSU2018</strain>
    </source>
</reference>
<dbReference type="EMBL" id="JABFTP020000124">
    <property type="protein sequence ID" value="KAL3279252.1"/>
    <property type="molecule type" value="Genomic_DNA"/>
</dbReference>
<evidence type="ECO:0000313" key="1">
    <source>
        <dbReference type="EMBL" id="KAL3279252.1"/>
    </source>
</evidence>
<accession>A0ABD2NLE6</accession>
<name>A0ABD2NLE6_9CUCU</name>